<organism evidence="1 2">
    <name type="scientific">Peronosclerospora sorghi</name>
    <dbReference type="NCBI Taxonomy" id="230839"/>
    <lineage>
        <taxon>Eukaryota</taxon>
        <taxon>Sar</taxon>
        <taxon>Stramenopiles</taxon>
        <taxon>Oomycota</taxon>
        <taxon>Peronosporomycetes</taxon>
        <taxon>Peronosporales</taxon>
        <taxon>Peronosporaceae</taxon>
        <taxon>Peronosclerospora</taxon>
    </lineage>
</organism>
<protein>
    <submittedName>
        <fullName evidence="1">Uncharacterized protein</fullName>
    </submittedName>
</protein>
<dbReference type="EMBL" id="CM047587">
    <property type="protein sequence ID" value="KAI9907549.1"/>
    <property type="molecule type" value="Genomic_DNA"/>
</dbReference>
<proteinExistence type="predicted"/>
<evidence type="ECO:0000313" key="2">
    <source>
        <dbReference type="Proteomes" id="UP001163321"/>
    </source>
</evidence>
<name>A0ACC0VNQ4_9STRA</name>
<dbReference type="Proteomes" id="UP001163321">
    <property type="component" value="Chromosome 8"/>
</dbReference>
<sequence>MMYREPERVDDEEEKKEDVSVGYNPALLKRRRRRRKDTRTAGWVIEDSEGNNKFNGTFEGGQSSTYMILVKNRHNDEFKVMPVEQWFLFKKPLSYRALTIEEAEEMNNEKKRAVERWLMSISLQANTKLMIPGKWSTKTENDDIFGVAPTARPDVCHVRKLAEKVQRAKMEETLRENLMMMKVTRKFIMTNHKDLSPIRTKTSLKWIRKELAS</sequence>
<keyword evidence="2" id="KW-1185">Reference proteome</keyword>
<gene>
    <name evidence="1" type="ORF">PsorP6_016220</name>
</gene>
<evidence type="ECO:0000313" key="1">
    <source>
        <dbReference type="EMBL" id="KAI9907549.1"/>
    </source>
</evidence>
<accession>A0ACC0VNQ4</accession>
<comment type="caution">
    <text evidence="1">The sequence shown here is derived from an EMBL/GenBank/DDBJ whole genome shotgun (WGS) entry which is preliminary data.</text>
</comment>
<reference evidence="1 2" key="1">
    <citation type="journal article" date="2022" name="bioRxiv">
        <title>The genome of the oomycete Peronosclerospora sorghi, a cosmopolitan pathogen of maize and sorghum, is inflated with dispersed pseudogenes.</title>
        <authorList>
            <person name="Fletcher K."/>
            <person name="Martin F."/>
            <person name="Isakeit T."/>
            <person name="Cavanaugh K."/>
            <person name="Magill C."/>
            <person name="Michelmore R."/>
        </authorList>
    </citation>
    <scope>NUCLEOTIDE SEQUENCE [LARGE SCALE GENOMIC DNA]</scope>
    <source>
        <strain evidence="1">P6</strain>
    </source>
</reference>